<dbReference type="InterPro" id="IPR052709">
    <property type="entry name" value="Transposase-MT_Hybrid"/>
</dbReference>
<reference evidence="1 2" key="1">
    <citation type="journal article" date="2021" name="Elife">
        <title>Chloroplast acquisition without the gene transfer in kleptoplastic sea slugs, Plakobranchus ocellatus.</title>
        <authorList>
            <person name="Maeda T."/>
            <person name="Takahashi S."/>
            <person name="Yoshida T."/>
            <person name="Shimamura S."/>
            <person name="Takaki Y."/>
            <person name="Nagai Y."/>
            <person name="Toyoda A."/>
            <person name="Suzuki Y."/>
            <person name="Arimoto A."/>
            <person name="Ishii H."/>
            <person name="Satoh N."/>
            <person name="Nishiyama T."/>
            <person name="Hasebe M."/>
            <person name="Maruyama T."/>
            <person name="Minagawa J."/>
            <person name="Obokata J."/>
            <person name="Shigenobu S."/>
        </authorList>
    </citation>
    <scope>NUCLEOTIDE SEQUENCE [LARGE SCALE GENOMIC DNA]</scope>
</reference>
<sequence length="112" mass="13101">MTSSNGRHILVHLPSRQSASAHCQSGHQALDEYEWSVLEHLRYFPDLAPCDYWLFPKMKEPLRGHRFELEKNIIIESEEAIRELDKDTYITAFDSCLRRMQKSIDNGGCYVE</sequence>
<proteinExistence type="predicted"/>
<dbReference type="PANTHER" id="PTHR46060:SF1">
    <property type="entry name" value="MARINER MOS1 TRANSPOSASE-LIKE PROTEIN"/>
    <property type="match status" value="1"/>
</dbReference>
<dbReference type="InterPro" id="IPR036397">
    <property type="entry name" value="RNaseH_sf"/>
</dbReference>
<gene>
    <name evidence="1" type="ORF">PoB_002985900</name>
</gene>
<comment type="caution">
    <text evidence="1">The sequence shown here is derived from an EMBL/GenBank/DDBJ whole genome shotgun (WGS) entry which is preliminary data.</text>
</comment>
<organism evidence="1 2">
    <name type="scientific">Plakobranchus ocellatus</name>
    <dbReference type="NCBI Taxonomy" id="259542"/>
    <lineage>
        <taxon>Eukaryota</taxon>
        <taxon>Metazoa</taxon>
        <taxon>Spiralia</taxon>
        <taxon>Lophotrochozoa</taxon>
        <taxon>Mollusca</taxon>
        <taxon>Gastropoda</taxon>
        <taxon>Heterobranchia</taxon>
        <taxon>Euthyneura</taxon>
        <taxon>Panpulmonata</taxon>
        <taxon>Sacoglossa</taxon>
        <taxon>Placobranchoidea</taxon>
        <taxon>Plakobranchidae</taxon>
        <taxon>Plakobranchus</taxon>
    </lineage>
</organism>
<evidence type="ECO:0000313" key="2">
    <source>
        <dbReference type="Proteomes" id="UP000735302"/>
    </source>
</evidence>
<dbReference type="EMBL" id="BLXT01003724">
    <property type="protein sequence ID" value="GFO03354.1"/>
    <property type="molecule type" value="Genomic_DNA"/>
</dbReference>
<dbReference type="PANTHER" id="PTHR46060">
    <property type="entry name" value="MARINER MOS1 TRANSPOSASE-LIKE PROTEIN"/>
    <property type="match status" value="1"/>
</dbReference>
<name>A0AAV4AA73_9GAST</name>
<dbReference type="Proteomes" id="UP000735302">
    <property type="component" value="Unassembled WGS sequence"/>
</dbReference>
<keyword evidence="2" id="KW-1185">Reference proteome</keyword>
<dbReference type="GO" id="GO:0003676">
    <property type="term" value="F:nucleic acid binding"/>
    <property type="evidence" value="ECO:0007669"/>
    <property type="project" value="InterPro"/>
</dbReference>
<dbReference type="AlphaFoldDB" id="A0AAV4AA73"/>
<protein>
    <submittedName>
        <fullName evidence="1">Histone-lysine N-methyltransferase SETMAR</fullName>
    </submittedName>
</protein>
<accession>A0AAV4AA73</accession>
<dbReference type="Gene3D" id="3.30.420.10">
    <property type="entry name" value="Ribonuclease H-like superfamily/Ribonuclease H"/>
    <property type="match status" value="1"/>
</dbReference>
<evidence type="ECO:0000313" key="1">
    <source>
        <dbReference type="EMBL" id="GFO03354.1"/>
    </source>
</evidence>